<name>A0A1L3ZB18_RHILE</name>
<proteinExistence type="predicted"/>
<organism evidence="1 2">
    <name type="scientific">Rhizobium leguminosarum</name>
    <dbReference type="NCBI Taxonomy" id="384"/>
    <lineage>
        <taxon>Bacteria</taxon>
        <taxon>Pseudomonadati</taxon>
        <taxon>Pseudomonadota</taxon>
        <taxon>Alphaproteobacteria</taxon>
        <taxon>Hyphomicrobiales</taxon>
        <taxon>Rhizobiaceae</taxon>
        <taxon>Rhizobium/Agrobacterium group</taxon>
        <taxon>Rhizobium</taxon>
    </lineage>
</organism>
<dbReference type="Proteomes" id="UP000183050">
    <property type="component" value="Chromosome"/>
</dbReference>
<accession>A0A1L3ZB18</accession>
<evidence type="ECO:0000313" key="1">
    <source>
        <dbReference type="EMBL" id="API52855.1"/>
    </source>
</evidence>
<evidence type="ECO:0000313" key="2">
    <source>
        <dbReference type="Proteomes" id="UP000183050"/>
    </source>
</evidence>
<reference evidence="1 2" key="1">
    <citation type="submission" date="2016-11" db="EMBL/GenBank/DDBJ databases">
        <title>Rhizobium leguminosarum bv. viciae strain Vaf12 isolated from Vavilovia formosa root nodules from Russia, Dagestan.</title>
        <authorList>
            <person name="Kimeklis A."/>
        </authorList>
    </citation>
    <scope>NUCLEOTIDE SEQUENCE [LARGE SCALE GENOMIC DNA]</scope>
    <source>
        <strain evidence="1 2">Vaf-108</strain>
    </source>
</reference>
<dbReference type="EMBL" id="CP018228">
    <property type="protein sequence ID" value="API52855.1"/>
    <property type="molecule type" value="Genomic_DNA"/>
</dbReference>
<protein>
    <submittedName>
        <fullName evidence="1">Uncharacterized protein</fullName>
    </submittedName>
</protein>
<sequence length="115" mass="12098">MASPLSKFVTVSATGTATLCNLDSTIAPFNVAIQVYVPGGVTTTYSVEFTLDELMLQDGSANPNVRWTTDPQFPVASSATITGNYLFPIAAVRLNVATIAGGSIELKVRQSISIN</sequence>
<dbReference type="RefSeq" id="WP_072639301.1">
    <property type="nucleotide sequence ID" value="NZ_CP018228.1"/>
</dbReference>
<gene>
    <name evidence="1" type="ORF">BMW22_15630</name>
</gene>
<dbReference type="AlphaFoldDB" id="A0A1L3ZB18"/>